<sequence length="64" mass="7359">MNYKPWLLTKPVSMASPVVQPIDIAWAYSFTGECLFDLIKFSSSQIAKYLTLPPQLLLYYLKTN</sequence>
<proteinExistence type="predicted"/>
<gene>
    <name evidence="1" type="ORF">DP114_21790</name>
</gene>
<evidence type="ECO:0000313" key="1">
    <source>
        <dbReference type="EMBL" id="QDL10175.1"/>
    </source>
</evidence>
<keyword evidence="2" id="KW-1185">Reference proteome</keyword>
<accession>A0A856MFS7</accession>
<dbReference type="AlphaFoldDB" id="A0A856MFS7"/>
<organism evidence="1 2">
    <name type="scientific">Brasilonema sennae CENA114</name>
    <dbReference type="NCBI Taxonomy" id="415709"/>
    <lineage>
        <taxon>Bacteria</taxon>
        <taxon>Bacillati</taxon>
        <taxon>Cyanobacteriota</taxon>
        <taxon>Cyanophyceae</taxon>
        <taxon>Nostocales</taxon>
        <taxon>Scytonemataceae</taxon>
        <taxon>Brasilonema</taxon>
        <taxon>Bromeliae group (in: Brasilonema)</taxon>
    </lineage>
</organism>
<reference evidence="1 2" key="1">
    <citation type="submission" date="2018-06" db="EMBL/GenBank/DDBJ databases">
        <title>Comparative genomics of Brasilonema spp. strains.</title>
        <authorList>
            <person name="Alvarenga D.O."/>
            <person name="Fiore M.F."/>
            <person name="Varani A.M."/>
        </authorList>
    </citation>
    <scope>NUCLEOTIDE SEQUENCE [LARGE SCALE GENOMIC DNA]</scope>
    <source>
        <strain evidence="1 2">CENA114</strain>
    </source>
</reference>
<dbReference type="KEGG" id="bsen:DP114_21790"/>
<dbReference type="EMBL" id="CP030118">
    <property type="protein sequence ID" value="QDL10175.1"/>
    <property type="molecule type" value="Genomic_DNA"/>
</dbReference>
<evidence type="ECO:0000313" key="2">
    <source>
        <dbReference type="Proteomes" id="UP000503129"/>
    </source>
</evidence>
<name>A0A856MFS7_9CYAN</name>
<dbReference type="Proteomes" id="UP000503129">
    <property type="component" value="Chromosome"/>
</dbReference>
<protein>
    <submittedName>
        <fullName evidence="1">Uncharacterized protein</fullName>
    </submittedName>
</protein>